<keyword evidence="2" id="KW-0812">Transmembrane</keyword>
<keyword evidence="1 2" id="KW-0472">Membrane</keyword>
<evidence type="ECO:0000256" key="2">
    <source>
        <dbReference type="SAM" id="Phobius"/>
    </source>
</evidence>
<evidence type="ECO:0000313" key="3">
    <source>
        <dbReference type="EMBL" id="GBG04861.1"/>
    </source>
</evidence>
<dbReference type="PANTHER" id="PTHR40039:SF1">
    <property type="entry name" value="PROTEIN DLTD"/>
    <property type="match status" value="1"/>
</dbReference>
<comment type="similarity">
    <text evidence="1">Belongs to the DltD family.</text>
</comment>
<reference evidence="4" key="1">
    <citation type="submission" date="2018-03" db="EMBL/GenBank/DDBJ databases">
        <title>New taxa in the Lactobacillus gasseri group.</title>
        <authorList>
            <person name="Tanizawa Y."/>
            <person name="Tohno M."/>
            <person name="Endo A."/>
            <person name="Arita M."/>
        </authorList>
    </citation>
    <scope>NUCLEOTIDE SEQUENCE [LARGE SCALE GENOMIC DNA]</scope>
    <source>
        <strain evidence="4">DSM 24759</strain>
    </source>
</reference>
<dbReference type="EMBL" id="BFBY01000005">
    <property type="protein sequence ID" value="GBG04861.1"/>
    <property type="molecule type" value="Genomic_DNA"/>
</dbReference>
<accession>A0A2Z6T7W5</accession>
<keyword evidence="4" id="KW-1185">Reference proteome</keyword>
<dbReference type="InterPro" id="IPR023896">
    <property type="entry name" value="LTA_DltD"/>
</dbReference>
<dbReference type="Pfam" id="PF04914">
    <property type="entry name" value="DltD"/>
    <property type="match status" value="1"/>
</dbReference>
<sequence>MSNKRKLWQIFGPVICAFVLLGILFLVPWHFSGKSDSALFKASVSRSNNIFKGQEIKKAAFAKEYVPFYGSSELSRMDPMHPSVLAYKYKRDYKPFLLGGPGSQSLTHFFGMQGTSQELTDKKAVMIISPQWFTKEGQNSAAFSMYFSQLQAVDWILSAKNSEATRYAAKRLLTMPAGTADESTKSALQTLAAGKQISGQTRLLLETRQRILENEDDLFSSLNMPNNVPQIQSGAHKLPGTYAYDNLRQIALDQGAEHTTNNPFDISNSFYTHRLGEKEVARLKGSQKNFDYTKSPEYGDLELVLDQFASQHTNVLFIIPPVNSKWAKYTGLSEKMYQEATNKIVKQLSSQGFDNIVNLTKDGNKKYFMEDTIHLGWNGWLTVDQYVQPFMKQKNQPITYHMDNYYFSKAWANKTNVGPTKVSASKSN</sequence>
<dbReference type="PIRSF" id="PIRSF021438">
    <property type="entry name" value="DltD"/>
    <property type="match status" value="1"/>
</dbReference>
<dbReference type="GO" id="GO:0070395">
    <property type="term" value="P:lipoteichoic acid biosynthetic process"/>
    <property type="evidence" value="ECO:0007669"/>
    <property type="project" value="UniProtKB-UniRule"/>
</dbReference>
<dbReference type="PANTHER" id="PTHR40039">
    <property type="entry name" value="PROTEIN DLTD"/>
    <property type="match status" value="1"/>
</dbReference>
<dbReference type="SUPFAM" id="SSF52266">
    <property type="entry name" value="SGNH hydrolase"/>
    <property type="match status" value="1"/>
</dbReference>
<name>A0A2Z6T7W5_9LACO</name>
<evidence type="ECO:0000313" key="4">
    <source>
        <dbReference type="Proteomes" id="UP000257317"/>
    </source>
</evidence>
<dbReference type="GO" id="GO:0005886">
    <property type="term" value="C:plasma membrane"/>
    <property type="evidence" value="ECO:0007669"/>
    <property type="project" value="UniProtKB-UniRule"/>
</dbReference>
<evidence type="ECO:0000256" key="1">
    <source>
        <dbReference type="PIRNR" id="PIRNR021438"/>
    </source>
</evidence>
<keyword evidence="2" id="KW-1133">Transmembrane helix</keyword>
<comment type="pathway">
    <text evidence="1">Cell wall biogenesis; lipoteichoic acid biosynthesis.</text>
</comment>
<dbReference type="NCBIfam" id="TIGR04092">
    <property type="entry name" value="LTA_DltD"/>
    <property type="match status" value="1"/>
</dbReference>
<dbReference type="InterPro" id="IPR006998">
    <property type="entry name" value="DltD"/>
</dbReference>
<gene>
    <name evidence="3" type="primary">dltD</name>
    <name evidence="3" type="ORF">LrDSM24759_07750</name>
</gene>
<dbReference type="OrthoDB" id="1700484at2"/>
<organism evidence="3 4">
    <name type="scientific">Lactobacillus rodentium</name>
    <dbReference type="NCBI Taxonomy" id="947835"/>
    <lineage>
        <taxon>Bacteria</taxon>
        <taxon>Bacillati</taxon>
        <taxon>Bacillota</taxon>
        <taxon>Bacilli</taxon>
        <taxon>Lactobacillales</taxon>
        <taxon>Lactobacillaceae</taxon>
        <taxon>Lactobacillus</taxon>
    </lineage>
</organism>
<dbReference type="AlphaFoldDB" id="A0A2Z6T7W5"/>
<feature type="transmembrane region" description="Helical" evidence="2">
    <location>
        <begin position="7"/>
        <end position="31"/>
    </location>
</feature>
<dbReference type="UniPathway" id="UPA00556"/>
<dbReference type="RefSeq" id="WP_117118204.1">
    <property type="nucleotide sequence ID" value="NZ_BFBY01000005.1"/>
</dbReference>
<protein>
    <recommendedName>
        <fullName evidence="1">Protein DltD</fullName>
    </recommendedName>
</protein>
<comment type="caution">
    <text evidence="3">The sequence shown here is derived from an EMBL/GenBank/DDBJ whole genome shotgun (WGS) entry which is preliminary data.</text>
</comment>
<keyword evidence="1" id="KW-1003">Cell membrane</keyword>
<proteinExistence type="inferred from homology"/>
<dbReference type="Proteomes" id="UP000257317">
    <property type="component" value="Unassembled WGS sequence"/>
</dbReference>